<gene>
    <name evidence="2" type="ORF">NE237_014341</name>
</gene>
<name>A0A9Q0KBZ0_9MAGN</name>
<protein>
    <submittedName>
        <fullName evidence="2">Uncharacterized protein</fullName>
    </submittedName>
</protein>
<feature type="transmembrane region" description="Helical" evidence="1">
    <location>
        <begin position="34"/>
        <end position="52"/>
    </location>
</feature>
<dbReference type="EMBL" id="JAMYWD010000006">
    <property type="protein sequence ID" value="KAJ4967640.1"/>
    <property type="molecule type" value="Genomic_DNA"/>
</dbReference>
<evidence type="ECO:0000313" key="2">
    <source>
        <dbReference type="EMBL" id="KAJ4967640.1"/>
    </source>
</evidence>
<keyword evidence="1" id="KW-0812">Transmembrane</keyword>
<sequence length="259" mass="28270">MPARDAVSWGTETNEAVWNALISGMAQRNPLSDALSIVVSLEILMCGIYWGMNRFFQTQKHCLPMMIAFAFSPACKSTWNGFSRELETSMLAIILNTCGLTDIFAISELLFHDSVSELIVPTEILDPPPISASELSFHVSRLKQCLSEPGQPTLQLSLPLWLQAPCLPPWHSSVIATSSDKVGLESVGRPAELVEEPLGFDLAFEVELKNKRFMGLLKISLGAQSTQLAAVREVGKTGVGRDECCKAQHVSQYAGVTGM</sequence>
<accession>A0A9Q0KBZ0</accession>
<reference evidence="2" key="1">
    <citation type="journal article" date="2023" name="Plant J.">
        <title>The genome of the king protea, Protea cynaroides.</title>
        <authorList>
            <person name="Chang J."/>
            <person name="Duong T.A."/>
            <person name="Schoeman C."/>
            <person name="Ma X."/>
            <person name="Roodt D."/>
            <person name="Barker N."/>
            <person name="Li Z."/>
            <person name="Van de Peer Y."/>
            <person name="Mizrachi E."/>
        </authorList>
    </citation>
    <scope>NUCLEOTIDE SEQUENCE</scope>
    <source>
        <tissue evidence="2">Young leaves</tissue>
    </source>
</reference>
<dbReference type="AlphaFoldDB" id="A0A9Q0KBZ0"/>
<proteinExistence type="predicted"/>
<keyword evidence="1" id="KW-1133">Transmembrane helix</keyword>
<evidence type="ECO:0000313" key="3">
    <source>
        <dbReference type="Proteomes" id="UP001141806"/>
    </source>
</evidence>
<dbReference type="Proteomes" id="UP001141806">
    <property type="component" value="Unassembled WGS sequence"/>
</dbReference>
<comment type="caution">
    <text evidence="2">The sequence shown here is derived from an EMBL/GenBank/DDBJ whole genome shotgun (WGS) entry which is preliminary data.</text>
</comment>
<organism evidence="2 3">
    <name type="scientific">Protea cynaroides</name>
    <dbReference type="NCBI Taxonomy" id="273540"/>
    <lineage>
        <taxon>Eukaryota</taxon>
        <taxon>Viridiplantae</taxon>
        <taxon>Streptophyta</taxon>
        <taxon>Embryophyta</taxon>
        <taxon>Tracheophyta</taxon>
        <taxon>Spermatophyta</taxon>
        <taxon>Magnoliopsida</taxon>
        <taxon>Proteales</taxon>
        <taxon>Proteaceae</taxon>
        <taxon>Protea</taxon>
    </lineage>
</organism>
<keyword evidence="3" id="KW-1185">Reference proteome</keyword>
<evidence type="ECO:0000256" key="1">
    <source>
        <dbReference type="SAM" id="Phobius"/>
    </source>
</evidence>
<keyword evidence="1" id="KW-0472">Membrane</keyword>